<accession>A0AAV7R4V1</accession>
<proteinExistence type="predicted"/>
<dbReference type="AlphaFoldDB" id="A0AAV7R4V1"/>
<sequence length="98" mass="10450">MRRGRTPSAEPNGPAVATVVPCAQVRRDANAAGGDGGELRMHPCMSRPLCGRMPQAPNRTGSLRLRTDNWARSLSTRMAARPDCDPVAVVEGAAARNR</sequence>
<comment type="caution">
    <text evidence="1">The sequence shown here is derived from an EMBL/GenBank/DDBJ whole genome shotgun (WGS) entry which is preliminary data.</text>
</comment>
<protein>
    <submittedName>
        <fullName evidence="1">Uncharacterized protein</fullName>
    </submittedName>
</protein>
<name>A0AAV7R4V1_PLEWA</name>
<dbReference type="EMBL" id="JANPWB010000010">
    <property type="protein sequence ID" value="KAJ1146239.1"/>
    <property type="molecule type" value="Genomic_DNA"/>
</dbReference>
<organism evidence="1 2">
    <name type="scientific">Pleurodeles waltl</name>
    <name type="common">Iberian ribbed newt</name>
    <dbReference type="NCBI Taxonomy" id="8319"/>
    <lineage>
        <taxon>Eukaryota</taxon>
        <taxon>Metazoa</taxon>
        <taxon>Chordata</taxon>
        <taxon>Craniata</taxon>
        <taxon>Vertebrata</taxon>
        <taxon>Euteleostomi</taxon>
        <taxon>Amphibia</taxon>
        <taxon>Batrachia</taxon>
        <taxon>Caudata</taxon>
        <taxon>Salamandroidea</taxon>
        <taxon>Salamandridae</taxon>
        <taxon>Pleurodelinae</taxon>
        <taxon>Pleurodeles</taxon>
    </lineage>
</organism>
<evidence type="ECO:0000313" key="2">
    <source>
        <dbReference type="Proteomes" id="UP001066276"/>
    </source>
</evidence>
<dbReference type="Proteomes" id="UP001066276">
    <property type="component" value="Chromosome 6"/>
</dbReference>
<evidence type="ECO:0000313" key="1">
    <source>
        <dbReference type="EMBL" id="KAJ1146239.1"/>
    </source>
</evidence>
<gene>
    <name evidence="1" type="ORF">NDU88_012519</name>
</gene>
<reference evidence="1" key="1">
    <citation type="journal article" date="2022" name="bioRxiv">
        <title>Sequencing and chromosome-scale assembly of the giantPleurodeles waltlgenome.</title>
        <authorList>
            <person name="Brown T."/>
            <person name="Elewa A."/>
            <person name="Iarovenko S."/>
            <person name="Subramanian E."/>
            <person name="Araus A.J."/>
            <person name="Petzold A."/>
            <person name="Susuki M."/>
            <person name="Suzuki K.-i.T."/>
            <person name="Hayashi T."/>
            <person name="Toyoda A."/>
            <person name="Oliveira C."/>
            <person name="Osipova E."/>
            <person name="Leigh N.D."/>
            <person name="Simon A."/>
            <person name="Yun M.H."/>
        </authorList>
    </citation>
    <scope>NUCLEOTIDE SEQUENCE</scope>
    <source>
        <strain evidence="1">20211129_DDA</strain>
        <tissue evidence="1">Liver</tissue>
    </source>
</reference>
<keyword evidence="2" id="KW-1185">Reference proteome</keyword>